<name>A0A0C9SMS6_PAXIN</name>
<dbReference type="AlphaFoldDB" id="A0A0C9SMS6"/>
<evidence type="ECO:0000313" key="2">
    <source>
        <dbReference type="EMBL" id="KIJ06689.1"/>
    </source>
</evidence>
<keyword evidence="3" id="KW-1185">Reference proteome</keyword>
<dbReference type="InterPro" id="IPR011009">
    <property type="entry name" value="Kinase-like_dom_sf"/>
</dbReference>
<dbReference type="EMBL" id="KN820207">
    <property type="protein sequence ID" value="KIJ06689.1"/>
    <property type="molecule type" value="Genomic_DNA"/>
</dbReference>
<dbReference type="SUPFAM" id="SSF56112">
    <property type="entry name" value="Protein kinase-like (PK-like)"/>
    <property type="match status" value="1"/>
</dbReference>
<dbReference type="Proteomes" id="UP000053647">
    <property type="component" value="Unassembled WGS sequence"/>
</dbReference>
<dbReference type="PANTHER" id="PTHR23257">
    <property type="entry name" value="SERINE-THREONINE PROTEIN KINASE"/>
    <property type="match status" value="1"/>
</dbReference>
<evidence type="ECO:0000313" key="3">
    <source>
        <dbReference type="Proteomes" id="UP000053647"/>
    </source>
</evidence>
<gene>
    <name evidence="2" type="ORF">PAXINDRAFT_103265</name>
</gene>
<feature type="domain" description="Protein kinase" evidence="1">
    <location>
        <begin position="1"/>
        <end position="109"/>
    </location>
</feature>
<dbReference type="InterPro" id="IPR000719">
    <property type="entry name" value="Prot_kinase_dom"/>
</dbReference>
<accession>A0A0C9SMS6</accession>
<evidence type="ECO:0000259" key="1">
    <source>
        <dbReference type="PROSITE" id="PS50011"/>
    </source>
</evidence>
<reference evidence="2 3" key="1">
    <citation type="submission" date="2014-06" db="EMBL/GenBank/DDBJ databases">
        <authorList>
            <consortium name="DOE Joint Genome Institute"/>
            <person name="Kuo A."/>
            <person name="Kohler A."/>
            <person name="Nagy L.G."/>
            <person name="Floudas D."/>
            <person name="Copeland A."/>
            <person name="Barry K.W."/>
            <person name="Cichocki N."/>
            <person name="Veneault-Fourrey C."/>
            <person name="LaButti K."/>
            <person name="Lindquist E.A."/>
            <person name="Lipzen A."/>
            <person name="Lundell T."/>
            <person name="Morin E."/>
            <person name="Murat C."/>
            <person name="Sun H."/>
            <person name="Tunlid A."/>
            <person name="Henrissat B."/>
            <person name="Grigoriev I.V."/>
            <person name="Hibbett D.S."/>
            <person name="Martin F."/>
            <person name="Nordberg H.P."/>
            <person name="Cantor M.N."/>
            <person name="Hua S.X."/>
        </authorList>
    </citation>
    <scope>NUCLEOTIDE SEQUENCE [LARGE SCALE GENOMIC DNA]</scope>
    <source>
        <strain evidence="2 3">ATCC 200175</strain>
    </source>
</reference>
<dbReference type="GO" id="GO:0007165">
    <property type="term" value="P:signal transduction"/>
    <property type="evidence" value="ECO:0007669"/>
    <property type="project" value="TreeGrafter"/>
</dbReference>
<sequence length="114" mass="12485">MAPELILTLVEDDGAPPVVTTESDVFSFACVCLEVATGELPYPHRSNDRAVTIDIMRGVKPSRGARSISKMCFTETQEEAFWGTVNRCWDTAPVLRPTMTEVREMLAAISGCCS</sequence>
<dbReference type="OrthoDB" id="2686471at2759"/>
<dbReference type="GO" id="GO:0005524">
    <property type="term" value="F:ATP binding"/>
    <property type="evidence" value="ECO:0007669"/>
    <property type="project" value="InterPro"/>
</dbReference>
<dbReference type="GO" id="GO:0004672">
    <property type="term" value="F:protein kinase activity"/>
    <property type="evidence" value="ECO:0007669"/>
    <property type="project" value="InterPro"/>
</dbReference>
<dbReference type="PROSITE" id="PS50011">
    <property type="entry name" value="PROTEIN_KINASE_DOM"/>
    <property type="match status" value="1"/>
</dbReference>
<dbReference type="InterPro" id="IPR001245">
    <property type="entry name" value="Ser-Thr/Tyr_kinase_cat_dom"/>
</dbReference>
<dbReference type="HOGENOM" id="CLU_000288_7_26_1"/>
<organism evidence="2 3">
    <name type="scientific">Paxillus involutus ATCC 200175</name>
    <dbReference type="NCBI Taxonomy" id="664439"/>
    <lineage>
        <taxon>Eukaryota</taxon>
        <taxon>Fungi</taxon>
        <taxon>Dikarya</taxon>
        <taxon>Basidiomycota</taxon>
        <taxon>Agaricomycotina</taxon>
        <taxon>Agaricomycetes</taxon>
        <taxon>Agaricomycetidae</taxon>
        <taxon>Boletales</taxon>
        <taxon>Paxilineae</taxon>
        <taxon>Paxillaceae</taxon>
        <taxon>Paxillus</taxon>
    </lineage>
</organism>
<reference evidence="3" key="2">
    <citation type="submission" date="2015-01" db="EMBL/GenBank/DDBJ databases">
        <title>Evolutionary Origins and Diversification of the Mycorrhizal Mutualists.</title>
        <authorList>
            <consortium name="DOE Joint Genome Institute"/>
            <consortium name="Mycorrhizal Genomics Consortium"/>
            <person name="Kohler A."/>
            <person name="Kuo A."/>
            <person name="Nagy L.G."/>
            <person name="Floudas D."/>
            <person name="Copeland A."/>
            <person name="Barry K.W."/>
            <person name="Cichocki N."/>
            <person name="Veneault-Fourrey C."/>
            <person name="LaButti K."/>
            <person name="Lindquist E.A."/>
            <person name="Lipzen A."/>
            <person name="Lundell T."/>
            <person name="Morin E."/>
            <person name="Murat C."/>
            <person name="Riley R."/>
            <person name="Ohm R."/>
            <person name="Sun H."/>
            <person name="Tunlid A."/>
            <person name="Henrissat B."/>
            <person name="Grigoriev I.V."/>
            <person name="Hibbett D.S."/>
            <person name="Martin F."/>
        </authorList>
    </citation>
    <scope>NUCLEOTIDE SEQUENCE [LARGE SCALE GENOMIC DNA]</scope>
    <source>
        <strain evidence="3">ATCC 200175</strain>
    </source>
</reference>
<dbReference type="GO" id="GO:0005737">
    <property type="term" value="C:cytoplasm"/>
    <property type="evidence" value="ECO:0007669"/>
    <property type="project" value="TreeGrafter"/>
</dbReference>
<proteinExistence type="predicted"/>
<dbReference type="InterPro" id="IPR050167">
    <property type="entry name" value="Ser_Thr_protein_kinase"/>
</dbReference>
<dbReference type="Pfam" id="PF07714">
    <property type="entry name" value="PK_Tyr_Ser-Thr"/>
    <property type="match status" value="1"/>
</dbReference>
<dbReference type="Gene3D" id="1.10.510.10">
    <property type="entry name" value="Transferase(Phosphotransferase) domain 1"/>
    <property type="match status" value="1"/>
</dbReference>
<protein>
    <recommendedName>
        <fullName evidence="1">Protein kinase domain-containing protein</fullName>
    </recommendedName>
</protein>